<sequence length="1092" mass="120358">MRCSACMSQNPDTGRFCSNCGEPLARLCPACGARCEASAKFCSDCGTELVPKAQPGVVSWRNLRKGSLAEERKIVSILFADLSGSFRLLESDPEKAKELLVGVLDRLTGAVRKFDGTVVQAMGDGIMAIFGAPLAYEDHALRACHAALAIQEEFRREPDEGSRSLSVRVGINSGEVVVSERGEGLDLQYAAFGRTAHLAARMEEMASPGSILISENTWRLVRDRARAASKGNVDVRGLEDPVGLHELLSIDSSAGRSTSRGPAVTFVGREAELGILDHAALQASVGEGRVVSIVGEPGVGKSRLIDEFLRTRNTGEWVTLKTCGISHNKPAPYAGVKEILDQVFGFEHEKFRGPDAYEQNIREKVARRLEEFGLQTDKFTTTLLSLYNANQGSDWEALTADQRQRRLAHILYSLLDKSSSAAAAIVVIDDLQWIDADSQAIFGETIRLIFDLRVLIVLGYRPEYSHGWHGNLHYFQIPLDCLKGGSADEFLDALLGRNSSLDDLRKSLIERTGGNPFFLEESVRSLVEEGYLSSKGGKYEMSRQVGEQTIPPRVQDVIAMRIDRLPAAEKRLLQDAAAFGYEFEGDLLARISDLDDEAVWPILEHLIDMHFLTFGPQTAGTQLEFKHPLTHDVAYHTMVQGDRRKIHAKILAALEELYRDSNDTVLNKLAFHAEHAADLVKAKNYLRAAGRRAMASSACQQASKCFEDCLSVINRMPDKQAVVEDAIDVRLDLRNALMPLGRHDEILPHLSEALALGTTLGDRSRIARTHSYLSHYHWLVAEWEDAIREGRRALEIAGHLNDFGLLVTTRFTLGISNYSIGKFKNAAEYLGGNVKDLDEREVGNRFGMFALPSVVSRCYLALCFAEQGLFKDAQTPVSEAIAIATEYGRPFDVIQGYLALSHVDHIRGKAKGSLPYLEEALALCEDVDIQILVPRVTASLAYAYSLEGRFGEADKLAERALRQVDSMHLTAMRSFCLRWIGEVELNAGRTSNACDIAERLYRHCSATGEVSHGAWARYLLGASLAAEDCREDAISHLQAARRTAEDLGMQPLVALCLNKIGKLQQLEGQGAIAAGSLREAEILLRDMGMERS</sequence>
<dbReference type="SUPFAM" id="SSF55073">
    <property type="entry name" value="Nucleotide cyclase"/>
    <property type="match status" value="1"/>
</dbReference>
<dbReference type="InterPro" id="IPR019734">
    <property type="entry name" value="TPR_rpt"/>
</dbReference>
<dbReference type="RefSeq" id="WP_160775193.1">
    <property type="nucleotide sequence ID" value="NZ_WUMV01000003.1"/>
</dbReference>
<dbReference type="SMART" id="SM00028">
    <property type="entry name" value="TPR"/>
    <property type="match status" value="5"/>
</dbReference>
<name>A0A7X3LTW3_9HYPH</name>
<evidence type="ECO:0000313" key="5">
    <source>
        <dbReference type="Proteomes" id="UP000433101"/>
    </source>
</evidence>
<keyword evidence="5" id="KW-1185">Reference proteome</keyword>
<feature type="domain" description="Guanylate cyclase" evidence="3">
    <location>
        <begin position="76"/>
        <end position="203"/>
    </location>
</feature>
<evidence type="ECO:0000256" key="2">
    <source>
        <dbReference type="ARBA" id="ARBA00022840"/>
    </source>
</evidence>
<dbReference type="SMART" id="SM00044">
    <property type="entry name" value="CYCc"/>
    <property type="match status" value="1"/>
</dbReference>
<dbReference type="PROSITE" id="PS50125">
    <property type="entry name" value="GUANYLATE_CYCLASE_2"/>
    <property type="match status" value="1"/>
</dbReference>
<evidence type="ECO:0000256" key="1">
    <source>
        <dbReference type="ARBA" id="ARBA00022741"/>
    </source>
</evidence>
<keyword evidence="2" id="KW-0067">ATP-binding</keyword>
<organism evidence="4 5">
    <name type="scientific">Stappia sediminis</name>
    <dbReference type="NCBI Taxonomy" id="2692190"/>
    <lineage>
        <taxon>Bacteria</taxon>
        <taxon>Pseudomonadati</taxon>
        <taxon>Pseudomonadota</taxon>
        <taxon>Alphaproteobacteria</taxon>
        <taxon>Hyphomicrobiales</taxon>
        <taxon>Stappiaceae</taxon>
        <taxon>Stappia</taxon>
    </lineage>
</organism>
<dbReference type="Gene3D" id="3.30.70.1230">
    <property type="entry name" value="Nucleotide cyclase"/>
    <property type="match status" value="1"/>
</dbReference>
<dbReference type="SUPFAM" id="SSF48452">
    <property type="entry name" value="TPR-like"/>
    <property type="match status" value="3"/>
</dbReference>
<dbReference type="GO" id="GO:0004016">
    <property type="term" value="F:adenylate cyclase activity"/>
    <property type="evidence" value="ECO:0007669"/>
    <property type="project" value="UniProtKB-ARBA"/>
</dbReference>
<dbReference type="InterPro" id="IPR011990">
    <property type="entry name" value="TPR-like_helical_dom_sf"/>
</dbReference>
<dbReference type="Pfam" id="PF12773">
    <property type="entry name" value="DZR"/>
    <property type="match status" value="1"/>
</dbReference>
<dbReference type="Gene3D" id="3.40.50.300">
    <property type="entry name" value="P-loop containing nucleotide triphosphate hydrolases"/>
    <property type="match status" value="1"/>
</dbReference>
<dbReference type="InterPro" id="IPR027417">
    <property type="entry name" value="P-loop_NTPase"/>
</dbReference>
<dbReference type="InterPro" id="IPR029787">
    <property type="entry name" value="Nucleotide_cyclase"/>
</dbReference>
<gene>
    <name evidence="4" type="ORF">GR183_08580</name>
</gene>
<dbReference type="SUPFAM" id="SSF52540">
    <property type="entry name" value="P-loop containing nucleoside triphosphate hydrolases"/>
    <property type="match status" value="1"/>
</dbReference>
<dbReference type="GO" id="GO:0009190">
    <property type="term" value="P:cyclic nucleotide biosynthetic process"/>
    <property type="evidence" value="ECO:0007669"/>
    <property type="project" value="InterPro"/>
</dbReference>
<dbReference type="InterPro" id="IPR025874">
    <property type="entry name" value="DZR"/>
</dbReference>
<dbReference type="InterPro" id="IPR001054">
    <property type="entry name" value="A/G_cyclase"/>
</dbReference>
<evidence type="ECO:0000313" key="4">
    <source>
        <dbReference type="EMBL" id="MXN64960.1"/>
    </source>
</evidence>
<proteinExistence type="predicted"/>
<dbReference type="PANTHER" id="PTHR16305:SF28">
    <property type="entry name" value="GUANYLATE CYCLASE DOMAIN-CONTAINING PROTEIN"/>
    <property type="match status" value="1"/>
</dbReference>
<protein>
    <submittedName>
        <fullName evidence="4">AAA family ATPase</fullName>
    </submittedName>
</protein>
<dbReference type="PANTHER" id="PTHR16305">
    <property type="entry name" value="TESTICULAR SOLUBLE ADENYLYL CYCLASE"/>
    <property type="match status" value="1"/>
</dbReference>
<dbReference type="GO" id="GO:0035556">
    <property type="term" value="P:intracellular signal transduction"/>
    <property type="evidence" value="ECO:0007669"/>
    <property type="project" value="InterPro"/>
</dbReference>
<dbReference type="Proteomes" id="UP000433101">
    <property type="component" value="Unassembled WGS sequence"/>
</dbReference>
<dbReference type="GO" id="GO:0005524">
    <property type="term" value="F:ATP binding"/>
    <property type="evidence" value="ECO:0007669"/>
    <property type="project" value="UniProtKB-KW"/>
</dbReference>
<evidence type="ECO:0000259" key="3">
    <source>
        <dbReference type="PROSITE" id="PS50125"/>
    </source>
</evidence>
<accession>A0A7X3LTW3</accession>
<dbReference type="Gene3D" id="1.25.40.10">
    <property type="entry name" value="Tetratricopeptide repeat domain"/>
    <property type="match status" value="2"/>
</dbReference>
<dbReference type="InterPro" id="IPR041664">
    <property type="entry name" value="AAA_16"/>
</dbReference>
<dbReference type="GO" id="GO:0005737">
    <property type="term" value="C:cytoplasm"/>
    <property type="evidence" value="ECO:0007669"/>
    <property type="project" value="TreeGrafter"/>
</dbReference>
<reference evidence="4 5" key="1">
    <citation type="submission" date="2019-12" db="EMBL/GenBank/DDBJ databases">
        <authorList>
            <person name="Li M."/>
        </authorList>
    </citation>
    <scope>NUCLEOTIDE SEQUENCE [LARGE SCALE GENOMIC DNA]</scope>
    <source>
        <strain evidence="4 5">GBMRC 2046</strain>
    </source>
</reference>
<dbReference type="CDD" id="cd07302">
    <property type="entry name" value="CHD"/>
    <property type="match status" value="1"/>
</dbReference>
<dbReference type="Pfam" id="PF00211">
    <property type="entry name" value="Guanylate_cyc"/>
    <property type="match status" value="1"/>
</dbReference>
<dbReference type="AlphaFoldDB" id="A0A7X3LTW3"/>
<keyword evidence="1" id="KW-0547">Nucleotide-binding</keyword>
<dbReference type="EMBL" id="WUMV01000003">
    <property type="protein sequence ID" value="MXN64960.1"/>
    <property type="molecule type" value="Genomic_DNA"/>
</dbReference>
<dbReference type="Pfam" id="PF13191">
    <property type="entry name" value="AAA_16"/>
    <property type="match status" value="1"/>
</dbReference>
<comment type="caution">
    <text evidence="4">The sequence shown here is derived from an EMBL/GenBank/DDBJ whole genome shotgun (WGS) entry which is preliminary data.</text>
</comment>